<dbReference type="EMBL" id="FZOC01000003">
    <property type="protein sequence ID" value="SNR86914.1"/>
    <property type="molecule type" value="Genomic_DNA"/>
</dbReference>
<evidence type="ECO:0000313" key="5">
    <source>
        <dbReference type="EMBL" id="SNR86914.1"/>
    </source>
</evidence>
<sequence>MKRSIDVIMAGFGGQGVLLIGNLLAYAGMKEKLNVTYIPVYGVEMRGGTANCTVVLSEEEIGSPIINTPKSLIIMNRPSLDKFQARLADGGLQVVNSSLVDPELVDTSGRIRTVLVPANELAEKVGNARAVNTIMLGAYVAATGVVQLATVEQSLAAVMAAKIVPLNVTALRTGAQYALEQLKAQAPNGKAAAKKSAPKKSAKPVAKSAAKPTGKK</sequence>
<feature type="compositionally biased region" description="Low complexity" evidence="2">
    <location>
        <begin position="203"/>
        <end position="216"/>
    </location>
</feature>
<accession>A0A238ZVW5</accession>
<dbReference type="InterPro" id="IPR052554">
    <property type="entry name" value="2-oxoglutarate_synth_KorC"/>
</dbReference>
<feature type="region of interest" description="Disordered" evidence="2">
    <location>
        <begin position="186"/>
        <end position="216"/>
    </location>
</feature>
<dbReference type="PANTHER" id="PTHR42730">
    <property type="entry name" value="2-OXOGLUTARATE SYNTHASE SUBUNIT KORC"/>
    <property type="match status" value="1"/>
</dbReference>
<keyword evidence="3" id="KW-1133">Transmembrane helix</keyword>
<dbReference type="OrthoDB" id="9789125at2"/>
<keyword evidence="3" id="KW-0812">Transmembrane</keyword>
<dbReference type="SUPFAM" id="SSF53323">
    <property type="entry name" value="Pyruvate-ferredoxin oxidoreductase, PFOR, domain III"/>
    <property type="match status" value="1"/>
</dbReference>
<dbReference type="PANTHER" id="PTHR42730:SF1">
    <property type="entry name" value="2-OXOGLUTARATE SYNTHASE SUBUNIT KORC"/>
    <property type="match status" value="1"/>
</dbReference>
<name>A0A238ZVW5_9BACT</name>
<protein>
    <submittedName>
        <fullName evidence="5">2-oxoglutarate ferredoxin oxidoreductase subunit gamma</fullName>
    </submittedName>
</protein>
<gene>
    <name evidence="5" type="ORF">SAMN04488503_1612</name>
</gene>
<feature type="domain" description="Pyruvate/ketoisovalerate oxidoreductase catalytic" evidence="4">
    <location>
        <begin position="13"/>
        <end position="175"/>
    </location>
</feature>
<organism evidence="5 6">
    <name type="scientific">Humidesulfovibrio mexicanus</name>
    <dbReference type="NCBI Taxonomy" id="147047"/>
    <lineage>
        <taxon>Bacteria</taxon>
        <taxon>Pseudomonadati</taxon>
        <taxon>Thermodesulfobacteriota</taxon>
        <taxon>Desulfovibrionia</taxon>
        <taxon>Desulfovibrionales</taxon>
        <taxon>Desulfovibrionaceae</taxon>
        <taxon>Humidesulfovibrio</taxon>
    </lineage>
</organism>
<evidence type="ECO:0000256" key="2">
    <source>
        <dbReference type="SAM" id="MobiDB-lite"/>
    </source>
</evidence>
<evidence type="ECO:0000256" key="1">
    <source>
        <dbReference type="ARBA" id="ARBA00023002"/>
    </source>
</evidence>
<dbReference type="AlphaFoldDB" id="A0A238ZVW5"/>
<dbReference type="GO" id="GO:0016903">
    <property type="term" value="F:oxidoreductase activity, acting on the aldehyde or oxo group of donors"/>
    <property type="evidence" value="ECO:0007669"/>
    <property type="project" value="InterPro"/>
</dbReference>
<keyword evidence="3" id="KW-0472">Membrane</keyword>
<evidence type="ECO:0000259" key="4">
    <source>
        <dbReference type="Pfam" id="PF01558"/>
    </source>
</evidence>
<dbReference type="InterPro" id="IPR002869">
    <property type="entry name" value="Pyrv_flavodox_OxRed_cen"/>
</dbReference>
<evidence type="ECO:0000256" key="3">
    <source>
        <dbReference type="SAM" id="Phobius"/>
    </source>
</evidence>
<dbReference type="Gene3D" id="3.40.920.10">
    <property type="entry name" value="Pyruvate-ferredoxin oxidoreductase, PFOR, domain III"/>
    <property type="match status" value="1"/>
</dbReference>
<evidence type="ECO:0000313" key="6">
    <source>
        <dbReference type="Proteomes" id="UP000198324"/>
    </source>
</evidence>
<dbReference type="InterPro" id="IPR019752">
    <property type="entry name" value="Pyrv/ketoisovalerate_OxRed_cat"/>
</dbReference>
<feature type="transmembrane region" description="Helical" evidence="3">
    <location>
        <begin position="7"/>
        <end position="29"/>
    </location>
</feature>
<feature type="compositionally biased region" description="Basic residues" evidence="2">
    <location>
        <begin position="192"/>
        <end position="202"/>
    </location>
</feature>
<dbReference type="Proteomes" id="UP000198324">
    <property type="component" value="Unassembled WGS sequence"/>
</dbReference>
<dbReference type="Pfam" id="PF01558">
    <property type="entry name" value="POR"/>
    <property type="match status" value="1"/>
</dbReference>
<proteinExistence type="predicted"/>
<keyword evidence="6" id="KW-1185">Reference proteome</keyword>
<reference evidence="5 6" key="1">
    <citation type="submission" date="2017-06" db="EMBL/GenBank/DDBJ databases">
        <authorList>
            <person name="Kim H.J."/>
            <person name="Triplett B.A."/>
        </authorList>
    </citation>
    <scope>NUCLEOTIDE SEQUENCE [LARGE SCALE GENOMIC DNA]</scope>
    <source>
        <strain evidence="5 6">DSM 13116</strain>
    </source>
</reference>
<keyword evidence="1" id="KW-0560">Oxidoreductase</keyword>